<evidence type="ECO:0000259" key="6">
    <source>
        <dbReference type="SMART" id="SM00701"/>
    </source>
</evidence>
<evidence type="ECO:0000313" key="8">
    <source>
        <dbReference type="RefSeq" id="XP_030075845.1"/>
    </source>
</evidence>
<dbReference type="InParanoid" id="A0A6P7ZPM8"/>
<dbReference type="FunFam" id="3.40.80.10:FF:000001">
    <property type="entry name" value="Peptidoglycan recognition protein 1"/>
    <property type="match status" value="2"/>
</dbReference>
<dbReference type="GO" id="GO:0008270">
    <property type="term" value="F:zinc ion binding"/>
    <property type="evidence" value="ECO:0007669"/>
    <property type="project" value="InterPro"/>
</dbReference>
<dbReference type="PANTHER" id="PTHR11022:SF79">
    <property type="entry name" value="PEPTIDOGLYCAN-RECOGNITION PROTEIN"/>
    <property type="match status" value="1"/>
</dbReference>
<feature type="domain" description="N-acetylmuramoyl-L-alanine amidase" evidence="5">
    <location>
        <begin position="30"/>
        <end position="167"/>
    </location>
</feature>
<dbReference type="PROSITE" id="PS51257">
    <property type="entry name" value="PROKAR_LIPOPROTEIN"/>
    <property type="match status" value="1"/>
</dbReference>
<keyword evidence="2" id="KW-0391">Immunity</keyword>
<keyword evidence="3" id="KW-0812">Transmembrane</keyword>
<proteinExistence type="inferred from homology"/>
<evidence type="ECO:0000256" key="3">
    <source>
        <dbReference type="SAM" id="Phobius"/>
    </source>
</evidence>
<keyword evidence="4" id="KW-0732">Signal</keyword>
<gene>
    <name evidence="8" type="primary">LOC115481000</name>
</gene>
<dbReference type="InterPro" id="IPR002502">
    <property type="entry name" value="Amidase_domain"/>
</dbReference>
<organism evidence="7 8">
    <name type="scientific">Microcaecilia unicolor</name>
    <dbReference type="NCBI Taxonomy" id="1415580"/>
    <lineage>
        <taxon>Eukaryota</taxon>
        <taxon>Metazoa</taxon>
        <taxon>Chordata</taxon>
        <taxon>Craniata</taxon>
        <taxon>Vertebrata</taxon>
        <taxon>Euteleostomi</taxon>
        <taxon>Amphibia</taxon>
        <taxon>Gymnophiona</taxon>
        <taxon>Siphonopidae</taxon>
        <taxon>Microcaecilia</taxon>
    </lineage>
</organism>
<dbReference type="Gene3D" id="3.40.80.10">
    <property type="entry name" value="Peptidoglycan recognition protein-like"/>
    <property type="match status" value="2"/>
</dbReference>
<reference evidence="7" key="1">
    <citation type="submission" date="2024-06" db="UniProtKB">
        <authorList>
            <consortium name="RefSeq"/>
        </authorList>
    </citation>
    <scope>NUCLEOTIDE SEQUENCE [LARGE SCALE GENOMIC DNA]</scope>
</reference>
<feature type="domain" description="Peptidoglycan recognition protein family" evidence="6">
    <location>
        <begin position="19"/>
        <end position="161"/>
    </location>
</feature>
<evidence type="ECO:0000256" key="4">
    <source>
        <dbReference type="SAM" id="SignalP"/>
    </source>
</evidence>
<dbReference type="Pfam" id="PF01510">
    <property type="entry name" value="Amidase_2"/>
    <property type="match status" value="2"/>
</dbReference>
<dbReference type="InterPro" id="IPR036505">
    <property type="entry name" value="Amidase/PGRP_sf"/>
</dbReference>
<dbReference type="GO" id="GO:0002376">
    <property type="term" value="P:immune system process"/>
    <property type="evidence" value="ECO:0007669"/>
    <property type="project" value="UniProtKB-KW"/>
</dbReference>
<dbReference type="SUPFAM" id="SSF55846">
    <property type="entry name" value="N-acetylmuramoyl-L-alanine amidase-like"/>
    <property type="match status" value="2"/>
</dbReference>
<sequence length="469" mass="51053">MMRLAVLLSTMWALTQGCPTIISKSQWGGRAPTCRTALGSKLAYIVIHHTEGTACSSQSTCSSQMKNIQNYHMNSRGWCDIGYNFLIGGDGKVYEGRGWTSLGAHATNYNSRSIGISFIGSFMNSAPTTAAQNAAKSLISCAVSRGTVSSTYTLKGHRNVGSTDCPGNSLYNIIRSWPRFQAYDIYANLEINGVILGAHCFKLAALADDLLVHLVGPQDSLAALLESFSEYGDFAGFKLNLQKSVVLPLMLWFSDFVGMLFLFAGRLARFVIWVCGWDLKPNLTKMTRLVMLLLLLSALWAIAQGCPPIISRAKWGARSTRCNQSLGRNLRYIFIHHTEGSSCNSLSTCSAQLKGIQNYHISKKWCDIAYSFLISADGSVYEGRGWSSVGTHTSGYNSKSIAISFIGDFMKYAPTNAALNAAKSLISCAVSRGSVSSAYTVKGHRNVNPTSCPGDALYNVIKTWPSFRA</sequence>
<dbReference type="InterPro" id="IPR015510">
    <property type="entry name" value="PGRP"/>
</dbReference>
<feature type="domain" description="Peptidoglycan recognition protein family" evidence="6">
    <location>
        <begin position="307"/>
        <end position="448"/>
    </location>
</feature>
<dbReference type="CDD" id="cd06583">
    <property type="entry name" value="PGRP"/>
    <property type="match status" value="2"/>
</dbReference>
<feature type="chain" id="PRO_5028252335" evidence="4">
    <location>
        <begin position="18"/>
        <end position="469"/>
    </location>
</feature>
<feature type="transmembrane region" description="Helical" evidence="3">
    <location>
        <begin position="286"/>
        <end position="303"/>
    </location>
</feature>
<dbReference type="SMART" id="SM00701">
    <property type="entry name" value="PGRP"/>
    <property type="match status" value="2"/>
</dbReference>
<dbReference type="Proteomes" id="UP000515156">
    <property type="component" value="Chromosome 11"/>
</dbReference>
<feature type="signal peptide" evidence="4">
    <location>
        <begin position="1"/>
        <end position="17"/>
    </location>
</feature>
<feature type="domain" description="N-acetylmuramoyl-L-alanine amidase" evidence="5">
    <location>
        <begin position="319"/>
        <end position="454"/>
    </location>
</feature>
<accession>A0A6P7ZPM8</accession>
<dbReference type="AlphaFoldDB" id="A0A6P7ZPM8"/>
<evidence type="ECO:0000256" key="2">
    <source>
        <dbReference type="ARBA" id="ARBA00022859"/>
    </source>
</evidence>
<evidence type="ECO:0000256" key="1">
    <source>
        <dbReference type="ARBA" id="ARBA00007553"/>
    </source>
</evidence>
<keyword evidence="7" id="KW-1185">Reference proteome</keyword>
<keyword evidence="3" id="KW-0472">Membrane</keyword>
<protein>
    <submittedName>
        <fullName evidence="8">Uncharacterized protein LOC115481000</fullName>
    </submittedName>
</protein>
<evidence type="ECO:0000259" key="5">
    <source>
        <dbReference type="SMART" id="SM00644"/>
    </source>
</evidence>
<comment type="similarity">
    <text evidence="1">Belongs to the N-acetylmuramoyl-L-alanine amidase 2 family.</text>
</comment>
<dbReference type="GeneID" id="115481000"/>
<dbReference type="GO" id="GO:0009253">
    <property type="term" value="P:peptidoglycan catabolic process"/>
    <property type="evidence" value="ECO:0007669"/>
    <property type="project" value="InterPro"/>
</dbReference>
<dbReference type="PANTHER" id="PTHR11022">
    <property type="entry name" value="PEPTIDOGLYCAN RECOGNITION PROTEIN"/>
    <property type="match status" value="1"/>
</dbReference>
<dbReference type="InterPro" id="IPR006619">
    <property type="entry name" value="PGRP_domain_met/bac"/>
</dbReference>
<dbReference type="GO" id="GO:0008745">
    <property type="term" value="F:N-acetylmuramoyl-L-alanine amidase activity"/>
    <property type="evidence" value="ECO:0007669"/>
    <property type="project" value="InterPro"/>
</dbReference>
<keyword evidence="3" id="KW-1133">Transmembrane helix</keyword>
<dbReference type="KEGG" id="muo:115481000"/>
<reference evidence="8" key="2">
    <citation type="submission" date="2025-08" db="UniProtKB">
        <authorList>
            <consortium name="RefSeq"/>
        </authorList>
    </citation>
    <scope>IDENTIFICATION</scope>
</reference>
<feature type="transmembrane region" description="Helical" evidence="3">
    <location>
        <begin position="245"/>
        <end position="265"/>
    </location>
</feature>
<name>A0A6P7ZPM8_9AMPH</name>
<dbReference type="OrthoDB" id="10001926at2759"/>
<dbReference type="RefSeq" id="XP_030075845.1">
    <property type="nucleotide sequence ID" value="XM_030219985.1"/>
</dbReference>
<evidence type="ECO:0000313" key="7">
    <source>
        <dbReference type="Proteomes" id="UP000515156"/>
    </source>
</evidence>
<dbReference type="FunCoup" id="A0A6P7ZPM8">
    <property type="interactions" value="6"/>
</dbReference>
<dbReference type="SMART" id="SM00644">
    <property type="entry name" value="Ami_2"/>
    <property type="match status" value="2"/>
</dbReference>